<feature type="domain" description="Glycosyltransferase subfamily 4-like N-terminal" evidence="2">
    <location>
        <begin position="34"/>
        <end position="165"/>
    </location>
</feature>
<dbReference type="Pfam" id="PF13439">
    <property type="entry name" value="Glyco_transf_4"/>
    <property type="match status" value="1"/>
</dbReference>
<dbReference type="EC" id="2.4.-.-" evidence="3"/>
<dbReference type="CDD" id="cd03801">
    <property type="entry name" value="GT4_PimA-like"/>
    <property type="match status" value="1"/>
</dbReference>
<evidence type="ECO:0000259" key="1">
    <source>
        <dbReference type="Pfam" id="PF00534"/>
    </source>
</evidence>
<sequence length="383" mass="43240">MKLAFICTELLPCPAIRGGAIQTLIDGVTPILGQKHDLTIFCVRDPNLPNREKRDGIQYIRLPSKNYAREVAKELAKHDFDVIHVFNRPVNVPMYKAAASKSRIVLSLHNEMFAKGKISYRLGLKAIRSVEKIMTVSDYIGKTVTGRFSSAQNKIQTVYSGADLSAYVPVWSSKGQEIRAKIRKKMGLKGKKVILFVGRLSRVKGPHLLIKAMNDIKTKHKKAVLVIIGGRWFSDNRVDRYVRYLHKLAKPLKDRVIFTKYVPADKLPAYYLAGHVFVCSSQWQEPLARVHYEAMAAGIPLITTKRGGNAEIVNHKFNGLVVEDYNNPKAFAKAIDFLLSNRDRAGVFARNGRSFVESNFQFKHVAERLEKVYLEALGVEESE</sequence>
<dbReference type="Pfam" id="PF00534">
    <property type="entry name" value="Glycos_transf_1"/>
    <property type="match status" value="1"/>
</dbReference>
<dbReference type="InterPro" id="IPR028098">
    <property type="entry name" value="Glyco_trans_4-like_N"/>
</dbReference>
<evidence type="ECO:0000313" key="3">
    <source>
        <dbReference type="EMBL" id="MFC4768598.1"/>
    </source>
</evidence>
<dbReference type="Gene3D" id="3.40.50.2000">
    <property type="entry name" value="Glycogen Phosphorylase B"/>
    <property type="match status" value="2"/>
</dbReference>
<accession>A0ABV9Q473</accession>
<keyword evidence="3" id="KW-0328">Glycosyltransferase</keyword>
<feature type="domain" description="Glycosyl transferase family 1" evidence="1">
    <location>
        <begin position="180"/>
        <end position="354"/>
    </location>
</feature>
<dbReference type="PANTHER" id="PTHR12526:SF638">
    <property type="entry name" value="SPORE COAT PROTEIN SA"/>
    <property type="match status" value="1"/>
</dbReference>
<dbReference type="SUPFAM" id="SSF53756">
    <property type="entry name" value="UDP-Glycosyltransferase/glycogen phosphorylase"/>
    <property type="match status" value="1"/>
</dbReference>
<protein>
    <submittedName>
        <fullName evidence="3">Glycosyltransferase family 4 protein</fullName>
        <ecNumber evidence="3">2.4.-.-</ecNumber>
    </submittedName>
</protein>
<evidence type="ECO:0000259" key="2">
    <source>
        <dbReference type="Pfam" id="PF13439"/>
    </source>
</evidence>
<dbReference type="Proteomes" id="UP001596002">
    <property type="component" value="Unassembled WGS sequence"/>
</dbReference>
<dbReference type="GO" id="GO:0016757">
    <property type="term" value="F:glycosyltransferase activity"/>
    <property type="evidence" value="ECO:0007669"/>
    <property type="project" value="UniProtKB-KW"/>
</dbReference>
<dbReference type="PANTHER" id="PTHR12526">
    <property type="entry name" value="GLYCOSYLTRANSFERASE"/>
    <property type="match status" value="1"/>
</dbReference>
<dbReference type="EMBL" id="JBHSHC010000108">
    <property type="protein sequence ID" value="MFC4768598.1"/>
    <property type="molecule type" value="Genomic_DNA"/>
</dbReference>
<keyword evidence="4" id="KW-1185">Reference proteome</keyword>
<proteinExistence type="predicted"/>
<dbReference type="InterPro" id="IPR001296">
    <property type="entry name" value="Glyco_trans_1"/>
</dbReference>
<keyword evidence="3" id="KW-0808">Transferase</keyword>
<organism evidence="3 4">
    <name type="scientific">Effusibacillus consociatus</name>
    <dbReference type="NCBI Taxonomy" id="1117041"/>
    <lineage>
        <taxon>Bacteria</taxon>
        <taxon>Bacillati</taxon>
        <taxon>Bacillota</taxon>
        <taxon>Bacilli</taxon>
        <taxon>Bacillales</taxon>
        <taxon>Alicyclobacillaceae</taxon>
        <taxon>Effusibacillus</taxon>
    </lineage>
</organism>
<comment type="caution">
    <text evidence="3">The sequence shown here is derived from an EMBL/GenBank/DDBJ whole genome shotgun (WGS) entry which is preliminary data.</text>
</comment>
<reference evidence="4" key="1">
    <citation type="journal article" date="2019" name="Int. J. Syst. Evol. Microbiol.">
        <title>The Global Catalogue of Microorganisms (GCM) 10K type strain sequencing project: providing services to taxonomists for standard genome sequencing and annotation.</title>
        <authorList>
            <consortium name="The Broad Institute Genomics Platform"/>
            <consortium name="The Broad Institute Genome Sequencing Center for Infectious Disease"/>
            <person name="Wu L."/>
            <person name="Ma J."/>
        </authorList>
    </citation>
    <scope>NUCLEOTIDE SEQUENCE [LARGE SCALE GENOMIC DNA]</scope>
    <source>
        <strain evidence="4">WYCCWR 12678</strain>
    </source>
</reference>
<dbReference type="RefSeq" id="WP_380026548.1">
    <property type="nucleotide sequence ID" value="NZ_JBHSHC010000108.1"/>
</dbReference>
<gene>
    <name evidence="3" type="ORF">ACFO8Q_14730</name>
</gene>
<evidence type="ECO:0000313" key="4">
    <source>
        <dbReference type="Proteomes" id="UP001596002"/>
    </source>
</evidence>
<name>A0ABV9Q473_9BACL</name>